<dbReference type="PANTHER" id="PTHR10654">
    <property type="entry name" value="CAS SCAFFOLDING PROTEIN"/>
    <property type="match status" value="1"/>
</dbReference>
<protein>
    <recommendedName>
        <fullName evidence="12">Peroxisomal membrane protein PEX13</fullName>
    </recommendedName>
    <alternativeName>
        <fullName evidence="11">Peroxin-13</fullName>
    </alternativeName>
</protein>
<dbReference type="SUPFAM" id="SSF50044">
    <property type="entry name" value="SH3-domain"/>
    <property type="match status" value="1"/>
</dbReference>
<sequence length="142" mass="15500">NTNWASGEDDHVVARAEYDFVAVSEEEISFRAGDMLNLALKEQQPKVRGWLLASLDGQTTGLIPANYVKILGKRRGRKTEESNKISKQQQSFTNTTLLKGAAAATADSLDEQEAAFESVFVETNKVPTAPDSIGKNGDKQDL</sequence>
<evidence type="ECO:0000256" key="2">
    <source>
        <dbReference type="ARBA" id="ARBA00006033"/>
    </source>
</evidence>
<dbReference type="GeneID" id="102836703"/>
<evidence type="ECO:0000256" key="11">
    <source>
        <dbReference type="ARBA" id="ARBA00029693"/>
    </source>
</evidence>
<evidence type="ECO:0000256" key="1">
    <source>
        <dbReference type="ARBA" id="ARBA00004585"/>
    </source>
</evidence>
<evidence type="ECO:0000256" key="3">
    <source>
        <dbReference type="ARBA" id="ARBA00022443"/>
    </source>
</evidence>
<evidence type="ECO:0000256" key="8">
    <source>
        <dbReference type="ARBA" id="ARBA00023010"/>
    </source>
</evidence>
<keyword evidence="10" id="KW-0576">Peroxisome</keyword>
<feature type="domain" description="SH3" evidence="16">
    <location>
        <begin position="9"/>
        <end position="73"/>
    </location>
</feature>
<evidence type="ECO:0000256" key="7">
    <source>
        <dbReference type="ARBA" id="ARBA00022989"/>
    </source>
</evidence>
<keyword evidence="4" id="KW-0813">Transport</keyword>
<comment type="subunit">
    <text evidence="14">Interacts (via SH3 domain) with PEX14 (via SH3-binding motif); forming the PEX13-PEX14 docking complex. Interacts with PEX19.</text>
</comment>
<evidence type="ECO:0000256" key="10">
    <source>
        <dbReference type="ARBA" id="ARBA00023140"/>
    </source>
</evidence>
<feature type="non-terminal residue" evidence="18">
    <location>
        <position position="1"/>
    </location>
</feature>
<dbReference type="InterPro" id="IPR037362">
    <property type="entry name" value="CAS_fam"/>
</dbReference>
<comment type="similarity">
    <text evidence="2">Belongs to the peroxin-13 family.</text>
</comment>
<evidence type="ECO:0000256" key="4">
    <source>
        <dbReference type="ARBA" id="ARBA00022448"/>
    </source>
</evidence>
<organism evidence="17 18">
    <name type="scientific">Chrysochloris asiatica</name>
    <name type="common">Cape golden mole</name>
    <dbReference type="NCBI Taxonomy" id="185453"/>
    <lineage>
        <taxon>Eukaryota</taxon>
        <taxon>Metazoa</taxon>
        <taxon>Chordata</taxon>
        <taxon>Craniata</taxon>
        <taxon>Vertebrata</taxon>
        <taxon>Euteleostomi</taxon>
        <taxon>Mammalia</taxon>
        <taxon>Eutheria</taxon>
        <taxon>Afrotheria</taxon>
        <taxon>Chrysochloridae</taxon>
        <taxon>Chrysochlorinae</taxon>
        <taxon>Chrysochloris</taxon>
    </lineage>
</organism>
<dbReference type="FunFam" id="2.30.30.40:FF:000109">
    <property type="entry name" value="Peroxisomal biogenesis factor 13"/>
    <property type="match status" value="1"/>
</dbReference>
<comment type="function">
    <text evidence="13">Component of the PEX13-PEX14 docking complex, a translocon channel that specifically mediates the import of peroxisomal cargo proteins bound to PEX5 receptor. The PEX13-PEX14 docking complex forms a large import pore which can be opened to a diameter of about 9 nm. Mechanistically, PEX5 receptor along with cargo proteins associates with the PEX14 subunit of the PEX13-PEX14 docking complex in the cytosol, leading to the insertion of the receptor into the organelle membrane with the concomitant translocation of the cargo into the peroxisome matrix. Involved in the import of PTS1- and PTS2-type containing proteins.</text>
</comment>
<evidence type="ECO:0000256" key="9">
    <source>
        <dbReference type="ARBA" id="ARBA00023136"/>
    </source>
</evidence>
<dbReference type="AlphaFoldDB" id="A0A9B0TIC4"/>
<proteinExistence type="inferred from homology"/>
<evidence type="ECO:0000259" key="16">
    <source>
        <dbReference type="PROSITE" id="PS50002"/>
    </source>
</evidence>
<evidence type="ECO:0000256" key="6">
    <source>
        <dbReference type="ARBA" id="ARBA00022927"/>
    </source>
</evidence>
<dbReference type="InterPro" id="IPR001452">
    <property type="entry name" value="SH3_domain"/>
</dbReference>
<dbReference type="GO" id="GO:0007169">
    <property type="term" value="P:cell surface receptor protein tyrosine kinase signaling pathway"/>
    <property type="evidence" value="ECO:0007669"/>
    <property type="project" value="TreeGrafter"/>
</dbReference>
<dbReference type="GO" id="GO:0016477">
    <property type="term" value="P:cell migration"/>
    <property type="evidence" value="ECO:0007669"/>
    <property type="project" value="TreeGrafter"/>
</dbReference>
<dbReference type="Gene3D" id="2.30.30.40">
    <property type="entry name" value="SH3 Domains"/>
    <property type="match status" value="1"/>
</dbReference>
<evidence type="ECO:0000256" key="14">
    <source>
        <dbReference type="ARBA" id="ARBA00063917"/>
    </source>
</evidence>
<dbReference type="SMART" id="SM00326">
    <property type="entry name" value="SH3"/>
    <property type="match status" value="1"/>
</dbReference>
<dbReference type="Proteomes" id="UP000504623">
    <property type="component" value="Unplaced"/>
</dbReference>
<dbReference type="PROSITE" id="PS50002">
    <property type="entry name" value="SH3"/>
    <property type="match status" value="1"/>
</dbReference>
<dbReference type="CDD" id="cd11864">
    <property type="entry name" value="SH3_PEX13_eumet"/>
    <property type="match status" value="1"/>
</dbReference>
<keyword evidence="7" id="KW-1133">Transmembrane helix</keyword>
<keyword evidence="3 15" id="KW-0728">SH3 domain</keyword>
<dbReference type="PANTHER" id="PTHR10654:SF18">
    <property type="entry name" value="IP17195P"/>
    <property type="match status" value="1"/>
</dbReference>
<evidence type="ECO:0000256" key="12">
    <source>
        <dbReference type="ARBA" id="ARBA00034535"/>
    </source>
</evidence>
<evidence type="ECO:0000313" key="17">
    <source>
        <dbReference type="Proteomes" id="UP000504623"/>
    </source>
</evidence>
<keyword evidence="9" id="KW-0472">Membrane</keyword>
<keyword evidence="8" id="KW-0811">Translocation</keyword>
<reference evidence="18" key="1">
    <citation type="submission" date="2025-08" db="UniProtKB">
        <authorList>
            <consortium name="RefSeq"/>
        </authorList>
    </citation>
    <scope>IDENTIFICATION</scope>
    <source>
        <tissue evidence="18">Spleen</tissue>
    </source>
</reference>
<dbReference type="PRINTS" id="PR00452">
    <property type="entry name" value="SH3DOMAIN"/>
</dbReference>
<evidence type="ECO:0000256" key="5">
    <source>
        <dbReference type="ARBA" id="ARBA00022692"/>
    </source>
</evidence>
<keyword evidence="6" id="KW-0653">Protein transport</keyword>
<evidence type="ECO:0000313" key="18">
    <source>
        <dbReference type="RefSeq" id="XP_006863068.1"/>
    </source>
</evidence>
<dbReference type="OrthoDB" id="10037838at2759"/>
<keyword evidence="17" id="KW-1185">Reference proteome</keyword>
<evidence type="ECO:0000256" key="13">
    <source>
        <dbReference type="ARBA" id="ARBA00056165"/>
    </source>
</evidence>
<dbReference type="InterPro" id="IPR036028">
    <property type="entry name" value="SH3-like_dom_sf"/>
</dbReference>
<dbReference type="GO" id="GO:0005778">
    <property type="term" value="C:peroxisomal membrane"/>
    <property type="evidence" value="ECO:0007669"/>
    <property type="project" value="UniProtKB-SubCell"/>
</dbReference>
<evidence type="ECO:0000256" key="15">
    <source>
        <dbReference type="PROSITE-ProRule" id="PRU00192"/>
    </source>
</evidence>
<dbReference type="GO" id="GO:0015031">
    <property type="term" value="P:protein transport"/>
    <property type="evidence" value="ECO:0007669"/>
    <property type="project" value="UniProtKB-KW"/>
</dbReference>
<gene>
    <name evidence="18" type="primary">LOC102836703</name>
</gene>
<name>A0A9B0TIC4_CHRAS</name>
<dbReference type="Pfam" id="PF14604">
    <property type="entry name" value="SH3_9"/>
    <property type="match status" value="1"/>
</dbReference>
<accession>A0A9B0TIC4</accession>
<comment type="subcellular location">
    <subcellularLocation>
        <location evidence="1">Peroxisome membrane</location>
        <topology evidence="1">Multi-pass membrane protein</topology>
    </subcellularLocation>
</comment>
<dbReference type="GO" id="GO:0005886">
    <property type="term" value="C:plasma membrane"/>
    <property type="evidence" value="ECO:0007669"/>
    <property type="project" value="TreeGrafter"/>
</dbReference>
<keyword evidence="5" id="KW-0812">Transmembrane</keyword>
<dbReference type="RefSeq" id="XP_006863068.1">
    <property type="nucleotide sequence ID" value="XM_006863006.1"/>
</dbReference>